<dbReference type="GO" id="GO:0006355">
    <property type="term" value="P:regulation of DNA-templated transcription"/>
    <property type="evidence" value="ECO:0007669"/>
    <property type="project" value="UniProtKB-UniRule"/>
</dbReference>
<comment type="subcellular location">
    <subcellularLocation>
        <location evidence="4">Cytoplasm</location>
    </subcellularLocation>
</comment>
<dbReference type="NCBIfam" id="TIGR01033">
    <property type="entry name" value="YebC/PmpR family DNA-binding transcriptional regulator"/>
    <property type="match status" value="1"/>
</dbReference>
<dbReference type="InterPro" id="IPR048300">
    <property type="entry name" value="TACO1_YebC-like_2nd/3rd_dom"/>
</dbReference>
<dbReference type="FunFam" id="1.10.10.200:FF:000002">
    <property type="entry name" value="Probable transcriptional regulatory protein CLM62_37755"/>
    <property type="match status" value="1"/>
</dbReference>
<comment type="caution">
    <text evidence="8">The sequence shown here is derived from an EMBL/GenBank/DDBJ whole genome shotgun (WGS) entry which is preliminary data.</text>
</comment>
<comment type="similarity">
    <text evidence="1 4">Belongs to the TACO1 family.</text>
</comment>
<dbReference type="HAMAP" id="MF_00693">
    <property type="entry name" value="Transcrip_reg_TACO1"/>
    <property type="match status" value="1"/>
</dbReference>
<keyword evidence="2 4" id="KW-0805">Transcription regulation</keyword>
<protein>
    <recommendedName>
        <fullName evidence="4">Probable transcriptional regulatory protein COS26_01950</fullName>
    </recommendedName>
</protein>
<dbReference type="NCBIfam" id="NF009044">
    <property type="entry name" value="PRK12378.1"/>
    <property type="match status" value="1"/>
</dbReference>
<dbReference type="Gene3D" id="3.30.70.980">
    <property type="match status" value="2"/>
</dbReference>
<dbReference type="Proteomes" id="UP000230304">
    <property type="component" value="Unassembled WGS sequence"/>
</dbReference>
<feature type="region of interest" description="Disordered" evidence="5">
    <location>
        <begin position="1"/>
        <end position="22"/>
    </location>
</feature>
<evidence type="ECO:0000256" key="2">
    <source>
        <dbReference type="ARBA" id="ARBA00023015"/>
    </source>
</evidence>
<evidence type="ECO:0000256" key="5">
    <source>
        <dbReference type="SAM" id="MobiDB-lite"/>
    </source>
</evidence>
<feature type="compositionally biased region" description="Basic residues" evidence="5">
    <location>
        <begin position="1"/>
        <end position="11"/>
    </location>
</feature>
<dbReference type="AlphaFoldDB" id="A0A2M7D7R2"/>
<dbReference type="InterPro" id="IPR002876">
    <property type="entry name" value="Transcrip_reg_TACO1-like"/>
</dbReference>
<feature type="domain" description="TACO1/YebC-like second and third" evidence="6">
    <location>
        <begin position="82"/>
        <end position="242"/>
    </location>
</feature>
<evidence type="ECO:0000256" key="3">
    <source>
        <dbReference type="ARBA" id="ARBA00023163"/>
    </source>
</evidence>
<dbReference type="NCBIfam" id="NF001030">
    <property type="entry name" value="PRK00110.1"/>
    <property type="match status" value="1"/>
</dbReference>
<evidence type="ECO:0000256" key="4">
    <source>
        <dbReference type="HAMAP-Rule" id="MF_00693"/>
    </source>
</evidence>
<evidence type="ECO:0000313" key="8">
    <source>
        <dbReference type="EMBL" id="PIV42518.1"/>
    </source>
</evidence>
<dbReference type="SUPFAM" id="SSF75625">
    <property type="entry name" value="YebC-like"/>
    <property type="match status" value="1"/>
</dbReference>
<proteinExistence type="inferred from homology"/>
<dbReference type="PANTHER" id="PTHR12532">
    <property type="entry name" value="TRANSLATIONAL ACTIVATOR OF CYTOCHROME C OXIDASE 1"/>
    <property type="match status" value="1"/>
</dbReference>
<dbReference type="Pfam" id="PF01709">
    <property type="entry name" value="Transcrip_reg"/>
    <property type="match status" value="1"/>
</dbReference>
<gene>
    <name evidence="8" type="ORF">COS26_01950</name>
</gene>
<keyword evidence="4 8" id="KW-0238">DNA-binding</keyword>
<dbReference type="InterPro" id="IPR029072">
    <property type="entry name" value="YebC-like"/>
</dbReference>
<organism evidence="8 9">
    <name type="scientific">Candidatus Nealsonbacteria bacterium CG02_land_8_20_14_3_00_40_11</name>
    <dbReference type="NCBI Taxonomy" id="1974700"/>
    <lineage>
        <taxon>Bacteria</taxon>
        <taxon>Candidatus Nealsoniibacteriota</taxon>
    </lineage>
</organism>
<dbReference type="GO" id="GO:0003677">
    <property type="term" value="F:DNA binding"/>
    <property type="evidence" value="ECO:0007669"/>
    <property type="project" value="UniProtKB-UniRule"/>
</dbReference>
<feature type="compositionally biased region" description="Basic and acidic residues" evidence="5">
    <location>
        <begin position="12"/>
        <end position="21"/>
    </location>
</feature>
<evidence type="ECO:0000259" key="6">
    <source>
        <dbReference type="Pfam" id="PF01709"/>
    </source>
</evidence>
<evidence type="ECO:0000313" key="9">
    <source>
        <dbReference type="Proteomes" id="UP000230304"/>
    </source>
</evidence>
<dbReference type="InterPro" id="IPR026564">
    <property type="entry name" value="Transcrip_reg_TACO1-like_dom3"/>
</dbReference>
<accession>A0A2M7D7R2</accession>
<dbReference type="InterPro" id="IPR017856">
    <property type="entry name" value="Integrase-like_N"/>
</dbReference>
<evidence type="ECO:0000259" key="7">
    <source>
        <dbReference type="Pfam" id="PF20772"/>
    </source>
</evidence>
<feature type="domain" description="TACO1/YebC-like N-terminal" evidence="7">
    <location>
        <begin position="5"/>
        <end position="76"/>
    </location>
</feature>
<dbReference type="InterPro" id="IPR049083">
    <property type="entry name" value="TACO1_YebC_N"/>
</dbReference>
<dbReference type="Gene3D" id="1.10.10.200">
    <property type="match status" value="1"/>
</dbReference>
<dbReference type="EMBL" id="PEUA01000045">
    <property type="protein sequence ID" value="PIV42518.1"/>
    <property type="molecule type" value="Genomic_DNA"/>
</dbReference>
<name>A0A2M7D7R2_9BACT</name>
<dbReference type="Pfam" id="PF20772">
    <property type="entry name" value="TACO1_YebC_N"/>
    <property type="match status" value="1"/>
</dbReference>
<reference evidence="9" key="1">
    <citation type="submission" date="2017-09" db="EMBL/GenBank/DDBJ databases">
        <title>Depth-based differentiation of microbial function through sediment-hosted aquifers and enrichment of novel symbionts in the deep terrestrial subsurface.</title>
        <authorList>
            <person name="Probst A.J."/>
            <person name="Ladd B."/>
            <person name="Jarett J.K."/>
            <person name="Geller-Mcgrath D.E."/>
            <person name="Sieber C.M.K."/>
            <person name="Emerson J.B."/>
            <person name="Anantharaman K."/>
            <person name="Thomas B.C."/>
            <person name="Malmstrom R."/>
            <person name="Stieglmeier M."/>
            <person name="Klingl A."/>
            <person name="Woyke T."/>
            <person name="Ryan C.M."/>
            <person name="Banfield J.F."/>
        </authorList>
    </citation>
    <scope>NUCLEOTIDE SEQUENCE [LARGE SCALE GENOMIC DNA]</scope>
</reference>
<evidence type="ECO:0000256" key="1">
    <source>
        <dbReference type="ARBA" id="ARBA00008724"/>
    </source>
</evidence>
<dbReference type="GO" id="GO:0005737">
    <property type="term" value="C:cytoplasm"/>
    <property type="evidence" value="ECO:0007669"/>
    <property type="project" value="UniProtKB-SubCell"/>
</dbReference>
<keyword evidence="4" id="KW-0963">Cytoplasm</keyword>
<sequence length="244" mass="27467">MSGHSHAKTIKHLKEQTDKKRSQMFSKVTRLISVAVKAGGSNTETNSKLRMAIEQAKYFNMPKENVERAIKRAAGEGGEEQLEEVLFETFGPGGVAVLVEGITDNRNRTLGEIKQILNQNGGKLAGEGSVKWLFERKGTIMVDWKMQNADLQNKEKIELIAIEAGADDIYRHDEVLDVYTKPDELEKVKKILEEKGIKIDSASLDWVAKEEIELNQEDKDACQKLFDSLDENDSVQEVYSNLKL</sequence>
<keyword evidence="3 4" id="KW-0804">Transcription</keyword>
<dbReference type="PANTHER" id="PTHR12532:SF0">
    <property type="entry name" value="TRANSLATIONAL ACTIVATOR OF CYTOCHROME C OXIDASE 1"/>
    <property type="match status" value="1"/>
</dbReference>